<dbReference type="RefSeq" id="WP_249701096.1">
    <property type="nucleotide sequence ID" value="NZ_JAMFLX010000026.1"/>
</dbReference>
<dbReference type="Proteomes" id="UP001203338">
    <property type="component" value="Unassembled WGS sequence"/>
</dbReference>
<dbReference type="EMBL" id="JAMFLX010000026">
    <property type="protein sequence ID" value="MCL6271480.1"/>
    <property type="molecule type" value="Genomic_DNA"/>
</dbReference>
<organism evidence="2 3">
    <name type="scientific">Parendozoicomonas callyspongiae</name>
    <dbReference type="NCBI Taxonomy" id="2942213"/>
    <lineage>
        <taxon>Bacteria</taxon>
        <taxon>Pseudomonadati</taxon>
        <taxon>Pseudomonadota</taxon>
        <taxon>Gammaproteobacteria</taxon>
        <taxon>Oceanospirillales</taxon>
        <taxon>Endozoicomonadaceae</taxon>
        <taxon>Parendozoicomonas</taxon>
    </lineage>
</organism>
<dbReference type="InterPro" id="IPR006640">
    <property type="entry name" value="SprT-like_domain"/>
</dbReference>
<keyword evidence="3" id="KW-1185">Reference proteome</keyword>
<protein>
    <submittedName>
        <fullName evidence="2">SprT-like domain-containing protein</fullName>
    </submittedName>
</protein>
<evidence type="ECO:0000313" key="3">
    <source>
        <dbReference type="Proteomes" id="UP001203338"/>
    </source>
</evidence>
<dbReference type="Pfam" id="PF10263">
    <property type="entry name" value="SprT-like"/>
    <property type="match status" value="1"/>
</dbReference>
<sequence length="169" mass="19900">MEYLDLHIRVQELIRKASSFYDMPFSPPKILVDLTGADAGQAIPESNLLRFNLHFLRYNRSHFLKHIAAHETAHIVAPKVYGHRIAAHGEEWQGVMNRVFKVPAERLHSYDLRQTGRYRFIYNCRCPKKETPLSAIRHNRRKRGVIYYCSDCGARLRFLYEDKKPFRAV</sequence>
<dbReference type="PANTHER" id="PTHR38773">
    <property type="entry name" value="PROTEIN SPRT"/>
    <property type="match status" value="1"/>
</dbReference>
<feature type="domain" description="SprT-like" evidence="1">
    <location>
        <begin position="8"/>
        <end position="159"/>
    </location>
</feature>
<accession>A0ABT0PJB6</accession>
<name>A0ABT0PJB6_9GAMM</name>
<evidence type="ECO:0000259" key="1">
    <source>
        <dbReference type="SMART" id="SM00731"/>
    </source>
</evidence>
<gene>
    <name evidence="2" type="ORF">M3P05_16285</name>
</gene>
<proteinExistence type="predicted"/>
<dbReference type="SMART" id="SM00731">
    <property type="entry name" value="SprT"/>
    <property type="match status" value="1"/>
</dbReference>
<reference evidence="2 3" key="1">
    <citation type="submission" date="2022-05" db="EMBL/GenBank/DDBJ databases">
        <authorList>
            <person name="Park J.-S."/>
        </authorList>
    </citation>
    <scope>NUCLEOTIDE SEQUENCE [LARGE SCALE GENOMIC DNA]</scope>
    <source>
        <strain evidence="2 3">2012CJ34-2</strain>
    </source>
</reference>
<evidence type="ECO:0000313" key="2">
    <source>
        <dbReference type="EMBL" id="MCL6271480.1"/>
    </source>
</evidence>
<comment type="caution">
    <text evidence="2">The sequence shown here is derived from an EMBL/GenBank/DDBJ whole genome shotgun (WGS) entry which is preliminary data.</text>
</comment>
<dbReference type="PANTHER" id="PTHR38773:SF1">
    <property type="entry name" value="PROTEIN SPRT"/>
    <property type="match status" value="1"/>
</dbReference>